<dbReference type="RefSeq" id="WP_078002130.1">
    <property type="nucleotide sequence ID" value="NZ_MRUL01000004.1"/>
</dbReference>
<accession>A0A1S8YMF4</accession>
<keyword evidence="3" id="KW-1185">Reference proteome</keyword>
<name>A0A1S8YMF4_9GAMM</name>
<dbReference type="InterPro" id="IPR036291">
    <property type="entry name" value="NAD(P)-bd_dom_sf"/>
</dbReference>
<gene>
    <name evidence="2" type="ORF">BTJ39_07830</name>
</gene>
<dbReference type="CDD" id="cd08276">
    <property type="entry name" value="MDR7"/>
    <property type="match status" value="1"/>
</dbReference>
<dbReference type="SMART" id="SM00829">
    <property type="entry name" value="PKS_ER"/>
    <property type="match status" value="1"/>
</dbReference>
<dbReference type="AlphaFoldDB" id="A0A1S8YMF4"/>
<dbReference type="InterPro" id="IPR013154">
    <property type="entry name" value="ADH-like_N"/>
</dbReference>
<dbReference type="OrthoDB" id="9787435at2"/>
<dbReference type="Gene3D" id="3.40.50.720">
    <property type="entry name" value="NAD(P)-binding Rossmann-like Domain"/>
    <property type="match status" value="1"/>
</dbReference>
<dbReference type="SUPFAM" id="SSF51735">
    <property type="entry name" value="NAD(P)-binding Rossmann-fold domains"/>
    <property type="match status" value="1"/>
</dbReference>
<proteinExistence type="predicted"/>
<evidence type="ECO:0000313" key="2">
    <source>
        <dbReference type="EMBL" id="OON40321.1"/>
    </source>
</evidence>
<dbReference type="Pfam" id="PF00107">
    <property type="entry name" value="ADH_zinc_N"/>
    <property type="match status" value="1"/>
</dbReference>
<organism evidence="2 3">
    <name type="scientific">Izhakiella australiensis</name>
    <dbReference type="NCBI Taxonomy" id="1926881"/>
    <lineage>
        <taxon>Bacteria</taxon>
        <taxon>Pseudomonadati</taxon>
        <taxon>Pseudomonadota</taxon>
        <taxon>Gammaproteobacteria</taxon>
        <taxon>Enterobacterales</taxon>
        <taxon>Erwiniaceae</taxon>
        <taxon>Izhakiella</taxon>
    </lineage>
</organism>
<sequence length="326" mass="34302">MKAYKLTGRQRPLLAAEELPTPQPGIGQVVIRIKAASLNYRDILVASQAEGIVPLSDGAGVISAIGAEVRGFSVGDRVVIGFMPGWVEGEFSADKQDSSLGGPGVDGVLAEQVVVNAAGISHIPDSMTFEEAATLPCAAVTAWSALFERRPLLPGETVLLLGTGGVSIFALQLAKIAGAKVIITSSSDEKLQRARQLGADHLINYHHNSDWASEVLRLTAGKGVDLAVDVAGPATLNSTLKATRHGGRISLMGVLTGFDGKIDTGAILAKRITLQGIYVGPVSTLKALTLSGIKPYIDRVYPLDEADQAYQSMSEKNHFGKLVIKL</sequence>
<dbReference type="Pfam" id="PF08240">
    <property type="entry name" value="ADH_N"/>
    <property type="match status" value="1"/>
</dbReference>
<dbReference type="PANTHER" id="PTHR45033:SF2">
    <property type="entry name" value="ZINC-TYPE ALCOHOL DEHYDROGENASE-LIKE PROTEIN C1773.06C"/>
    <property type="match status" value="1"/>
</dbReference>
<dbReference type="EMBL" id="MRUL01000004">
    <property type="protein sequence ID" value="OON40321.1"/>
    <property type="molecule type" value="Genomic_DNA"/>
</dbReference>
<dbReference type="STRING" id="1926881.BTJ39_07830"/>
<protein>
    <recommendedName>
        <fullName evidence="1">Enoyl reductase (ER) domain-containing protein</fullName>
    </recommendedName>
</protein>
<dbReference type="InterPro" id="IPR011032">
    <property type="entry name" value="GroES-like_sf"/>
</dbReference>
<evidence type="ECO:0000259" key="1">
    <source>
        <dbReference type="SMART" id="SM00829"/>
    </source>
</evidence>
<dbReference type="InterPro" id="IPR020843">
    <property type="entry name" value="ER"/>
</dbReference>
<dbReference type="GO" id="GO:0016491">
    <property type="term" value="F:oxidoreductase activity"/>
    <property type="evidence" value="ECO:0007669"/>
    <property type="project" value="InterPro"/>
</dbReference>
<dbReference type="InterPro" id="IPR013149">
    <property type="entry name" value="ADH-like_C"/>
</dbReference>
<dbReference type="PANTHER" id="PTHR45033">
    <property type="match status" value="1"/>
</dbReference>
<dbReference type="SUPFAM" id="SSF50129">
    <property type="entry name" value="GroES-like"/>
    <property type="match status" value="1"/>
</dbReference>
<evidence type="ECO:0000313" key="3">
    <source>
        <dbReference type="Proteomes" id="UP000190667"/>
    </source>
</evidence>
<dbReference type="Gene3D" id="3.90.180.10">
    <property type="entry name" value="Medium-chain alcohol dehydrogenases, catalytic domain"/>
    <property type="match status" value="1"/>
</dbReference>
<dbReference type="Proteomes" id="UP000190667">
    <property type="component" value="Unassembled WGS sequence"/>
</dbReference>
<dbReference type="InterPro" id="IPR052711">
    <property type="entry name" value="Zinc_ADH-like"/>
</dbReference>
<feature type="domain" description="Enoyl reductase (ER)" evidence="1">
    <location>
        <begin position="8"/>
        <end position="324"/>
    </location>
</feature>
<comment type="caution">
    <text evidence="2">The sequence shown here is derived from an EMBL/GenBank/DDBJ whole genome shotgun (WGS) entry which is preliminary data.</text>
</comment>
<reference evidence="2 3" key="1">
    <citation type="submission" date="2016-12" db="EMBL/GenBank/DDBJ databases">
        <title>Izhakiella australiana sp. nov. of genus Izhakiella isolated from Australian desert.</title>
        <authorList>
            <person name="Ji M."/>
        </authorList>
    </citation>
    <scope>NUCLEOTIDE SEQUENCE [LARGE SCALE GENOMIC DNA]</scope>
    <source>
        <strain evidence="2 3">D4N98</strain>
    </source>
</reference>